<dbReference type="EMBL" id="CP041217">
    <property type="protein sequence ID" value="QDH22098.1"/>
    <property type="molecule type" value="Genomic_DNA"/>
</dbReference>
<dbReference type="Proteomes" id="UP000316968">
    <property type="component" value="Chromosome"/>
</dbReference>
<accession>A0A4Y6UZY7</accession>
<evidence type="ECO:0000313" key="2">
    <source>
        <dbReference type="EMBL" id="QDH22098.1"/>
    </source>
</evidence>
<feature type="region of interest" description="Disordered" evidence="1">
    <location>
        <begin position="1"/>
        <end position="39"/>
    </location>
</feature>
<reference evidence="2 3" key="1">
    <citation type="submission" date="2019-06" db="EMBL/GenBank/DDBJ databases">
        <title>Saccharibacillus brassicae sp. nov., an endophytic bacterium isolated from Chinese cabbage seeds (Brassica pekinensis).</title>
        <authorList>
            <person name="Jiang L."/>
            <person name="Lee J."/>
            <person name="Kim S.W."/>
        </authorList>
    </citation>
    <scope>NUCLEOTIDE SEQUENCE [LARGE SCALE GENOMIC DNA]</scope>
    <source>
        <strain evidence="3">KCTC 43072 / ATSA2</strain>
    </source>
</reference>
<organism evidence="2 3">
    <name type="scientific">Saccharibacillus brassicae</name>
    <dbReference type="NCBI Taxonomy" id="2583377"/>
    <lineage>
        <taxon>Bacteria</taxon>
        <taxon>Bacillati</taxon>
        <taxon>Bacillota</taxon>
        <taxon>Bacilli</taxon>
        <taxon>Bacillales</taxon>
        <taxon>Paenibacillaceae</taxon>
        <taxon>Saccharibacillus</taxon>
    </lineage>
</organism>
<dbReference type="AlphaFoldDB" id="A0A4Y6UZY7"/>
<dbReference type="RefSeq" id="WP_141448642.1">
    <property type="nucleotide sequence ID" value="NZ_CP041217.1"/>
</dbReference>
<name>A0A4Y6UZY7_SACBS</name>
<sequence length="298" mass="32895">MRSIYELVRSKKNRTEASKSEAFESNTGKAGADSSAAGQPQRVKPRVFAWLLPLALLAGCSIEAKPEPPQPTSANPASGQDAVPRELTISKNTVNSSRDECKGTLDYLGALMLNDSYYFQNRTTEQIPPGLIGEKITEVGYTLSDDACQDYVMRNGDATLVPTGTPIYKMHGYRSSFRVIAGGQIFEVNDNPQARTIGDLYDIEGKVLRISRESGNDGSHMWDFSAADTEAFIADMLSLNYVGFDEIYKNNPPENNIFLRIHLRDGTSMRITYGLNANTLTSGAYGTERMREIVLKRP</sequence>
<feature type="compositionally biased region" description="Basic and acidic residues" evidence="1">
    <location>
        <begin position="13"/>
        <end position="22"/>
    </location>
</feature>
<dbReference type="OrthoDB" id="2567404at2"/>
<gene>
    <name evidence="2" type="ORF">FFV09_15345</name>
</gene>
<proteinExistence type="predicted"/>
<dbReference type="KEGG" id="saca:FFV09_15345"/>
<evidence type="ECO:0000313" key="3">
    <source>
        <dbReference type="Proteomes" id="UP000316968"/>
    </source>
</evidence>
<evidence type="ECO:0000256" key="1">
    <source>
        <dbReference type="SAM" id="MobiDB-lite"/>
    </source>
</evidence>
<keyword evidence="3" id="KW-1185">Reference proteome</keyword>
<protein>
    <submittedName>
        <fullName evidence="2">Uncharacterized protein</fullName>
    </submittedName>
</protein>